<keyword evidence="9" id="KW-1185">Reference proteome</keyword>
<name>A0A1I3SGH1_9RHOB</name>
<evidence type="ECO:0000256" key="3">
    <source>
        <dbReference type="ARBA" id="ARBA00022989"/>
    </source>
</evidence>
<organism evidence="8 9">
    <name type="scientific">Celeribacter neptunius</name>
    <dbReference type="NCBI Taxonomy" id="588602"/>
    <lineage>
        <taxon>Bacteria</taxon>
        <taxon>Pseudomonadati</taxon>
        <taxon>Pseudomonadota</taxon>
        <taxon>Alphaproteobacteria</taxon>
        <taxon>Rhodobacterales</taxon>
        <taxon>Roseobacteraceae</taxon>
        <taxon>Celeribacter</taxon>
    </lineage>
</organism>
<proteinExistence type="predicted"/>
<feature type="transmembrane region" description="Helical" evidence="6">
    <location>
        <begin position="222"/>
        <end position="253"/>
    </location>
</feature>
<gene>
    <name evidence="8" type="ORF">SAMN04487991_2430</name>
</gene>
<keyword evidence="4 6" id="KW-0472">Membrane</keyword>
<keyword evidence="2 6" id="KW-0812">Transmembrane</keyword>
<comment type="subcellular location">
    <subcellularLocation>
        <location evidence="1">Membrane</location>
        <topology evidence="1">Multi-pass membrane protein</topology>
    </subcellularLocation>
</comment>
<dbReference type="InterPro" id="IPR007016">
    <property type="entry name" value="O-antigen_ligase-rel_domated"/>
</dbReference>
<dbReference type="PANTHER" id="PTHR37422">
    <property type="entry name" value="TEICHURONIC ACID BIOSYNTHESIS PROTEIN TUAE"/>
    <property type="match status" value="1"/>
</dbReference>
<feature type="transmembrane region" description="Helical" evidence="6">
    <location>
        <begin position="23"/>
        <end position="42"/>
    </location>
</feature>
<feature type="transmembrane region" description="Helical" evidence="6">
    <location>
        <begin position="125"/>
        <end position="147"/>
    </location>
</feature>
<dbReference type="GO" id="GO:0016020">
    <property type="term" value="C:membrane"/>
    <property type="evidence" value="ECO:0007669"/>
    <property type="project" value="UniProtKB-SubCell"/>
</dbReference>
<keyword evidence="8" id="KW-0436">Ligase</keyword>
<evidence type="ECO:0000259" key="7">
    <source>
        <dbReference type="Pfam" id="PF04932"/>
    </source>
</evidence>
<dbReference type="EMBL" id="FORH01000004">
    <property type="protein sequence ID" value="SFJ56809.1"/>
    <property type="molecule type" value="Genomic_DNA"/>
</dbReference>
<dbReference type="AlphaFoldDB" id="A0A1I3SGH1"/>
<evidence type="ECO:0000256" key="4">
    <source>
        <dbReference type="ARBA" id="ARBA00023136"/>
    </source>
</evidence>
<feature type="transmembrane region" description="Helical" evidence="6">
    <location>
        <begin position="384"/>
        <end position="417"/>
    </location>
</feature>
<dbReference type="OrthoDB" id="264250at2"/>
<evidence type="ECO:0000256" key="6">
    <source>
        <dbReference type="SAM" id="Phobius"/>
    </source>
</evidence>
<feature type="transmembrane region" description="Helical" evidence="6">
    <location>
        <begin position="48"/>
        <end position="67"/>
    </location>
</feature>
<dbReference type="STRING" id="588602.SAMN04487991_2430"/>
<feature type="transmembrane region" description="Helical" evidence="6">
    <location>
        <begin position="191"/>
        <end position="210"/>
    </location>
</feature>
<evidence type="ECO:0000256" key="1">
    <source>
        <dbReference type="ARBA" id="ARBA00004141"/>
    </source>
</evidence>
<feature type="transmembrane region" description="Helical" evidence="6">
    <location>
        <begin position="338"/>
        <end position="363"/>
    </location>
</feature>
<evidence type="ECO:0000313" key="8">
    <source>
        <dbReference type="EMBL" id="SFJ56809.1"/>
    </source>
</evidence>
<feature type="region of interest" description="Disordered" evidence="5">
    <location>
        <begin position="428"/>
        <end position="458"/>
    </location>
</feature>
<feature type="transmembrane region" description="Helical" evidence="6">
    <location>
        <begin position="260"/>
        <end position="278"/>
    </location>
</feature>
<dbReference type="Proteomes" id="UP000199630">
    <property type="component" value="Unassembled WGS sequence"/>
</dbReference>
<accession>A0A1I3SGH1</accession>
<sequence>MSIADISPSGRVARVARVKEDKLSPLVTLYIFCVVIPIYFYVGPLYLNTLRAMLLILVVPLWARLLMGHFGRVIATDWLLLLYFLWTIPALWVNNPDQVVQQSGSTGAEFLGGYLVGRAYVRSKGAFLTLCRQLSLIVLLLLPFGLVEARTADPIIPDLIRRLPGVFSVPDVDIPGRMGLNRVQNSFNHPIHYGLFCSVVFSLNFIALNGKIGTAWRWISSALIGMGCFLALSSGALLALLLQLGLITWAFVLHKVEKRWWILLGLFVLAYITVDLLSNRTPIRVFLSYATFSAHTAYWRSLIFEYGFQNALDNPLFGIGLNDWERPDWMYGDSMDNFWLVVAVRFGFPAAIFLIAGYLYALFKVMFRDLDSDPDLWKIRRAWVFSFVGLTFTLCTVHVWANIYSFVFFIFAAGIWLMDVKPKDDDERTAEADRDTGTSLPYSRFAHVSRQDRQLKRG</sequence>
<evidence type="ECO:0000313" key="9">
    <source>
        <dbReference type="Proteomes" id="UP000199630"/>
    </source>
</evidence>
<dbReference type="Pfam" id="PF04932">
    <property type="entry name" value="Wzy_C"/>
    <property type="match status" value="1"/>
</dbReference>
<dbReference type="GO" id="GO:0016874">
    <property type="term" value="F:ligase activity"/>
    <property type="evidence" value="ECO:0007669"/>
    <property type="project" value="UniProtKB-KW"/>
</dbReference>
<dbReference type="InterPro" id="IPR051533">
    <property type="entry name" value="WaaL-like"/>
</dbReference>
<evidence type="ECO:0000256" key="2">
    <source>
        <dbReference type="ARBA" id="ARBA00022692"/>
    </source>
</evidence>
<feature type="domain" description="O-antigen ligase-related" evidence="7">
    <location>
        <begin position="220"/>
        <end position="355"/>
    </location>
</feature>
<dbReference type="RefSeq" id="WP_090060957.1">
    <property type="nucleotide sequence ID" value="NZ_FORH01000004.1"/>
</dbReference>
<feature type="compositionally biased region" description="Basic and acidic residues" evidence="5">
    <location>
        <begin position="449"/>
        <end position="458"/>
    </location>
</feature>
<keyword evidence="3 6" id="KW-1133">Transmembrane helix</keyword>
<reference evidence="9" key="1">
    <citation type="submission" date="2016-10" db="EMBL/GenBank/DDBJ databases">
        <authorList>
            <person name="Varghese N."/>
            <person name="Submissions S."/>
        </authorList>
    </citation>
    <scope>NUCLEOTIDE SEQUENCE [LARGE SCALE GENOMIC DNA]</scope>
    <source>
        <strain evidence="9">DSM 26471</strain>
    </source>
</reference>
<protein>
    <submittedName>
        <fullName evidence="8">O-antigen ligase</fullName>
    </submittedName>
</protein>
<evidence type="ECO:0000256" key="5">
    <source>
        <dbReference type="SAM" id="MobiDB-lite"/>
    </source>
</evidence>
<dbReference type="PANTHER" id="PTHR37422:SF13">
    <property type="entry name" value="LIPOPOLYSACCHARIDE BIOSYNTHESIS PROTEIN PA4999-RELATED"/>
    <property type="match status" value="1"/>
</dbReference>